<dbReference type="Pfam" id="PF13183">
    <property type="entry name" value="Fer4_8"/>
    <property type="match status" value="1"/>
</dbReference>
<dbReference type="InterPro" id="IPR025192">
    <property type="entry name" value="Succ_DH/fum_Rdtase_N"/>
</dbReference>
<dbReference type="Gene3D" id="1.10.1060.10">
    <property type="entry name" value="Alpha-helical ferredoxin"/>
    <property type="match status" value="1"/>
</dbReference>
<dbReference type="GO" id="GO:0022904">
    <property type="term" value="P:respiratory electron transport chain"/>
    <property type="evidence" value="ECO:0007669"/>
    <property type="project" value="TreeGrafter"/>
</dbReference>
<comment type="cofactor">
    <cofactor evidence="19">
        <name>[2Fe-2S] cluster</name>
        <dbReference type="ChEBI" id="CHEBI:190135"/>
    </cofactor>
</comment>
<evidence type="ECO:0000256" key="7">
    <source>
        <dbReference type="ARBA" id="ARBA00016766"/>
    </source>
</evidence>
<evidence type="ECO:0000256" key="8">
    <source>
        <dbReference type="ARBA" id="ARBA00022448"/>
    </source>
</evidence>
<dbReference type="Gene3D" id="3.10.20.30">
    <property type="match status" value="1"/>
</dbReference>
<evidence type="ECO:0000256" key="10">
    <source>
        <dbReference type="ARBA" id="ARBA00022532"/>
    </source>
</evidence>
<dbReference type="GO" id="GO:0051538">
    <property type="term" value="F:3 iron, 4 sulfur cluster binding"/>
    <property type="evidence" value="ECO:0007669"/>
    <property type="project" value="UniProtKB-KW"/>
</dbReference>
<comment type="subcellular location">
    <subcellularLocation>
        <location evidence="3">Mitochondrion inner membrane</location>
        <topology evidence="3">Peripheral membrane protein</topology>
        <orientation evidence="3">Matrix side</orientation>
    </subcellularLocation>
</comment>
<evidence type="ECO:0000256" key="17">
    <source>
        <dbReference type="ARBA" id="ARBA00023291"/>
    </source>
</evidence>
<dbReference type="SUPFAM" id="SSF54292">
    <property type="entry name" value="2Fe-2S ferredoxin-like"/>
    <property type="match status" value="1"/>
</dbReference>
<keyword evidence="10" id="KW-0816">Tricarboxylic acid cycle</keyword>
<evidence type="ECO:0000256" key="6">
    <source>
        <dbReference type="ARBA" id="ARBA00012792"/>
    </source>
</evidence>
<dbReference type="FunFam" id="1.10.1060.10:FF:000001">
    <property type="entry name" value="Succinate dehydrogenase iron-sulfur subunit SdhB"/>
    <property type="match status" value="1"/>
</dbReference>
<reference evidence="23" key="1">
    <citation type="submission" date="2020-11" db="EMBL/GenBank/DDBJ databases">
        <authorList>
            <person name="Tran Van P."/>
        </authorList>
    </citation>
    <scope>NUCLEOTIDE SEQUENCE</scope>
</reference>
<evidence type="ECO:0000256" key="4">
    <source>
        <dbReference type="ARBA" id="ARBA00004788"/>
    </source>
</evidence>
<dbReference type="InterPro" id="IPR009051">
    <property type="entry name" value="Helical_ferredxn"/>
</dbReference>
<evidence type="ECO:0000256" key="14">
    <source>
        <dbReference type="ARBA" id="ARBA00023002"/>
    </source>
</evidence>
<dbReference type="GO" id="GO:0051537">
    <property type="term" value="F:2 iron, 2 sulfur cluster binding"/>
    <property type="evidence" value="ECO:0007669"/>
    <property type="project" value="UniProtKB-KW"/>
</dbReference>
<dbReference type="EC" id="1.3.5.1" evidence="6"/>
<dbReference type="InterPro" id="IPR036010">
    <property type="entry name" value="2Fe-2S_ferredoxin-like_sf"/>
</dbReference>
<dbReference type="InterPro" id="IPR006058">
    <property type="entry name" value="2Fe2S_fd_BS"/>
</dbReference>
<dbReference type="CDD" id="cd00207">
    <property type="entry name" value="fer2"/>
    <property type="match status" value="1"/>
</dbReference>
<keyword evidence="12" id="KW-0479">Metal-binding</keyword>
<evidence type="ECO:0000256" key="12">
    <source>
        <dbReference type="ARBA" id="ARBA00022723"/>
    </source>
</evidence>
<dbReference type="NCBIfam" id="TIGR00384">
    <property type="entry name" value="dhsB"/>
    <property type="match status" value="1"/>
</dbReference>
<evidence type="ECO:0000256" key="20">
    <source>
        <dbReference type="ARBA" id="ARBA00049220"/>
    </source>
</evidence>
<dbReference type="GO" id="GO:0006099">
    <property type="term" value="P:tricarboxylic acid cycle"/>
    <property type="evidence" value="ECO:0007669"/>
    <property type="project" value="UniProtKB-UniPathway"/>
</dbReference>
<evidence type="ECO:0000313" key="23">
    <source>
        <dbReference type="EMBL" id="CAD7431085.1"/>
    </source>
</evidence>
<keyword evidence="14" id="KW-0560">Oxidoreductase</keyword>
<dbReference type="GO" id="GO:0046872">
    <property type="term" value="F:metal ion binding"/>
    <property type="evidence" value="ECO:0007669"/>
    <property type="project" value="UniProtKB-KW"/>
</dbReference>
<organism evidence="23">
    <name type="scientific">Timema monikensis</name>
    <dbReference type="NCBI Taxonomy" id="170555"/>
    <lineage>
        <taxon>Eukaryota</taxon>
        <taxon>Metazoa</taxon>
        <taxon>Ecdysozoa</taxon>
        <taxon>Arthropoda</taxon>
        <taxon>Hexapoda</taxon>
        <taxon>Insecta</taxon>
        <taxon>Pterygota</taxon>
        <taxon>Neoptera</taxon>
        <taxon>Polyneoptera</taxon>
        <taxon>Phasmatodea</taxon>
        <taxon>Timematodea</taxon>
        <taxon>Timematoidea</taxon>
        <taxon>Timematidae</taxon>
        <taxon>Timema</taxon>
    </lineage>
</organism>
<evidence type="ECO:0000256" key="21">
    <source>
        <dbReference type="SAM" id="MobiDB-lite"/>
    </source>
</evidence>
<keyword evidence="8" id="KW-0813">Transport</keyword>
<comment type="pathway">
    <text evidence="4">Carbohydrate metabolism; tricarboxylic acid cycle; fumarate from succinate (eukaryal route): step 1/1.</text>
</comment>
<comment type="cofactor">
    <cofactor evidence="2">
        <name>[4Fe-4S] cluster</name>
        <dbReference type="ChEBI" id="CHEBI:49883"/>
    </cofactor>
</comment>
<keyword evidence="11" id="KW-0001">2Fe-2S</keyword>
<evidence type="ECO:0000256" key="18">
    <source>
        <dbReference type="ARBA" id="ARBA00033304"/>
    </source>
</evidence>
<dbReference type="GO" id="GO:0008177">
    <property type="term" value="F:succinate dehydrogenase (quinone) activity"/>
    <property type="evidence" value="ECO:0007669"/>
    <property type="project" value="UniProtKB-EC"/>
</dbReference>
<proteinExistence type="inferred from homology"/>
<evidence type="ECO:0000256" key="16">
    <source>
        <dbReference type="ARBA" id="ARBA00023014"/>
    </source>
</evidence>
<dbReference type="GO" id="GO:0009055">
    <property type="term" value="F:electron transfer activity"/>
    <property type="evidence" value="ECO:0007669"/>
    <property type="project" value="InterPro"/>
</dbReference>
<feature type="domain" description="2Fe-2S ferredoxin-type" evidence="22">
    <location>
        <begin position="39"/>
        <end position="127"/>
    </location>
</feature>
<dbReference type="InterPro" id="IPR001041">
    <property type="entry name" value="2Fe-2S_ferredoxin-type"/>
</dbReference>
<evidence type="ECO:0000256" key="9">
    <source>
        <dbReference type="ARBA" id="ARBA00022485"/>
    </source>
</evidence>
<dbReference type="UniPathway" id="UPA00223">
    <property type="reaction ID" value="UER01006"/>
</dbReference>
<evidence type="ECO:0000256" key="3">
    <source>
        <dbReference type="ARBA" id="ARBA00004443"/>
    </source>
</evidence>
<dbReference type="PANTHER" id="PTHR11921">
    <property type="entry name" value="SUCCINATE DEHYDROGENASE IRON-SULFUR PROTEIN"/>
    <property type="match status" value="1"/>
</dbReference>
<evidence type="ECO:0000256" key="5">
    <source>
        <dbReference type="ARBA" id="ARBA00009433"/>
    </source>
</evidence>
<dbReference type="PANTHER" id="PTHR11921:SF29">
    <property type="entry name" value="SUCCINATE DEHYDROGENASE [UBIQUINONE] IRON-SULFUR SUBUNIT, MITOCHONDRIAL"/>
    <property type="match status" value="1"/>
</dbReference>
<evidence type="ECO:0000256" key="19">
    <source>
        <dbReference type="ARBA" id="ARBA00034078"/>
    </source>
</evidence>
<dbReference type="NCBIfam" id="NF004616">
    <property type="entry name" value="PRK05950.1"/>
    <property type="match status" value="1"/>
</dbReference>
<comment type="similarity">
    <text evidence="5">Belongs to the succinate dehydrogenase/fumarate reductase iron-sulfur protein family.</text>
</comment>
<dbReference type="InterPro" id="IPR012675">
    <property type="entry name" value="Beta-grasp_dom_sf"/>
</dbReference>
<dbReference type="AlphaFoldDB" id="A0A7R9EBN4"/>
<sequence length="296" mass="34035">MVRECLLVKFSQKSLRATVRRFHATPAAPKATTQNLKTFRIYRYNPDEKNKPHMQDYVVDTNKCGRMVLDALLKIKAEEDPTLSFRRSCREGICGSCAMNIGGVNRLACIHKIDPAGVTKIYPLPRMFVIRDLITDMDHFYAQYAKIQPWLQRGDNDSKCQGKRPYLQSPRDQEKLVGSYECILCACCQQSCPPLWWHTYTFLGPAILLQAYRWIIDSRDLKHDERLAKLHGYFSTYQCHTIMNCTSTCPKGLNPGKAIAKIKMMLAGMKEKEKPDLETPPVTLYQNPSLNKEHKK</sequence>
<keyword evidence="13" id="KW-0249">Electron transport</keyword>
<dbReference type="PROSITE" id="PS00197">
    <property type="entry name" value="2FE2S_FER_1"/>
    <property type="match status" value="1"/>
</dbReference>
<dbReference type="FunFam" id="3.10.20.30:FF:000007">
    <property type="entry name" value="Succinate dehydrogenase [ubiquinone] iron-sulfur subunit, mitochondrial"/>
    <property type="match status" value="1"/>
</dbReference>
<feature type="region of interest" description="Disordered" evidence="21">
    <location>
        <begin position="272"/>
        <end position="296"/>
    </location>
</feature>
<dbReference type="GO" id="GO:0005743">
    <property type="term" value="C:mitochondrial inner membrane"/>
    <property type="evidence" value="ECO:0007669"/>
    <property type="project" value="UniProtKB-SubCell"/>
</dbReference>
<dbReference type="GO" id="GO:0051539">
    <property type="term" value="F:4 iron, 4 sulfur cluster binding"/>
    <property type="evidence" value="ECO:0007669"/>
    <property type="project" value="UniProtKB-KW"/>
</dbReference>
<dbReference type="InterPro" id="IPR017900">
    <property type="entry name" value="4Fe4S_Fe_S_CS"/>
</dbReference>
<keyword evidence="15" id="KW-0408">Iron</keyword>
<keyword evidence="9" id="KW-0004">4Fe-4S</keyword>
<dbReference type="PROSITE" id="PS51085">
    <property type="entry name" value="2FE2S_FER_2"/>
    <property type="match status" value="1"/>
</dbReference>
<accession>A0A7R9EBN4</accession>
<comment type="catalytic activity">
    <reaction evidence="20">
        <text>a quinone + succinate = fumarate + a quinol</text>
        <dbReference type="Rhea" id="RHEA:40523"/>
        <dbReference type="ChEBI" id="CHEBI:24646"/>
        <dbReference type="ChEBI" id="CHEBI:29806"/>
        <dbReference type="ChEBI" id="CHEBI:30031"/>
        <dbReference type="ChEBI" id="CHEBI:132124"/>
        <dbReference type="EC" id="1.3.5.1"/>
    </reaction>
</comment>
<evidence type="ECO:0000256" key="11">
    <source>
        <dbReference type="ARBA" id="ARBA00022714"/>
    </source>
</evidence>
<dbReference type="PROSITE" id="PS00198">
    <property type="entry name" value="4FE4S_FER_1"/>
    <property type="match status" value="1"/>
</dbReference>
<keyword evidence="16" id="KW-0411">Iron-sulfur</keyword>
<dbReference type="InterPro" id="IPR050573">
    <property type="entry name" value="SDH/FRD_Iron-Sulfur"/>
</dbReference>
<evidence type="ECO:0000259" key="22">
    <source>
        <dbReference type="PROSITE" id="PS51085"/>
    </source>
</evidence>
<evidence type="ECO:0000256" key="1">
    <source>
        <dbReference type="ARBA" id="ARBA00001927"/>
    </source>
</evidence>
<dbReference type="Pfam" id="PF13085">
    <property type="entry name" value="Fer2_3"/>
    <property type="match status" value="1"/>
</dbReference>
<dbReference type="SUPFAM" id="SSF46548">
    <property type="entry name" value="alpha-helical ferredoxin"/>
    <property type="match status" value="1"/>
</dbReference>
<evidence type="ECO:0000256" key="2">
    <source>
        <dbReference type="ARBA" id="ARBA00001966"/>
    </source>
</evidence>
<evidence type="ECO:0000256" key="13">
    <source>
        <dbReference type="ARBA" id="ARBA00022982"/>
    </source>
</evidence>
<evidence type="ECO:0000256" key="15">
    <source>
        <dbReference type="ARBA" id="ARBA00023004"/>
    </source>
</evidence>
<dbReference type="EMBL" id="OB794788">
    <property type="protein sequence ID" value="CAD7431085.1"/>
    <property type="molecule type" value="Genomic_DNA"/>
</dbReference>
<dbReference type="InterPro" id="IPR017896">
    <property type="entry name" value="4Fe4S_Fe-S-bd"/>
</dbReference>
<name>A0A7R9EBN4_9NEOP</name>
<gene>
    <name evidence="23" type="ORF">TMSB3V08_LOCUS7829</name>
</gene>
<keyword evidence="17" id="KW-0003">3Fe-4S</keyword>
<protein>
    <recommendedName>
        <fullName evidence="7">Succinate dehydrogenase [ubiquinone] iron-sulfur subunit, mitochondrial</fullName>
        <ecNumber evidence="6">1.3.5.1</ecNumber>
    </recommendedName>
    <alternativeName>
        <fullName evidence="18">Iron-sulfur subunit of complex II</fullName>
    </alternativeName>
</protein>
<dbReference type="InterPro" id="IPR004489">
    <property type="entry name" value="Succ_DH/fum_Rdtase_Fe-S"/>
</dbReference>
<comment type="cofactor">
    <cofactor evidence="1">
        <name>[3Fe-4S] cluster</name>
        <dbReference type="ChEBI" id="CHEBI:21137"/>
    </cofactor>
</comment>